<dbReference type="Pfam" id="PF07980">
    <property type="entry name" value="SusD_RagB"/>
    <property type="match status" value="1"/>
</dbReference>
<dbReference type="Proteomes" id="UP000190888">
    <property type="component" value="Unassembled WGS sequence"/>
</dbReference>
<evidence type="ECO:0000313" key="9">
    <source>
        <dbReference type="Proteomes" id="UP000190888"/>
    </source>
</evidence>
<dbReference type="CDD" id="cd08977">
    <property type="entry name" value="SusD"/>
    <property type="match status" value="1"/>
</dbReference>
<keyword evidence="4" id="KW-0472">Membrane</keyword>
<evidence type="ECO:0000259" key="6">
    <source>
        <dbReference type="Pfam" id="PF07980"/>
    </source>
</evidence>
<dbReference type="OrthoDB" id="9792139at2"/>
<keyword evidence="9" id="KW-1185">Reference proteome</keyword>
<feature type="domain" description="RagB/SusD" evidence="6">
    <location>
        <begin position="338"/>
        <end position="466"/>
    </location>
</feature>
<dbReference type="EMBL" id="FUWH01000004">
    <property type="protein sequence ID" value="SJZ81033.1"/>
    <property type="molecule type" value="Genomic_DNA"/>
</dbReference>
<organism evidence="8 9">
    <name type="scientific">Sediminibacterium ginsengisoli</name>
    <dbReference type="NCBI Taxonomy" id="413434"/>
    <lineage>
        <taxon>Bacteria</taxon>
        <taxon>Pseudomonadati</taxon>
        <taxon>Bacteroidota</taxon>
        <taxon>Chitinophagia</taxon>
        <taxon>Chitinophagales</taxon>
        <taxon>Chitinophagaceae</taxon>
        <taxon>Sediminibacterium</taxon>
    </lineage>
</organism>
<dbReference type="AlphaFoldDB" id="A0A1T4NP93"/>
<comment type="similarity">
    <text evidence="2">Belongs to the SusD family.</text>
</comment>
<evidence type="ECO:0000256" key="1">
    <source>
        <dbReference type="ARBA" id="ARBA00004442"/>
    </source>
</evidence>
<evidence type="ECO:0000256" key="5">
    <source>
        <dbReference type="ARBA" id="ARBA00023237"/>
    </source>
</evidence>
<dbReference type="InterPro" id="IPR033985">
    <property type="entry name" value="SusD-like_N"/>
</dbReference>
<dbReference type="Pfam" id="PF14322">
    <property type="entry name" value="SusD-like_3"/>
    <property type="match status" value="1"/>
</dbReference>
<dbReference type="GO" id="GO:0009279">
    <property type="term" value="C:cell outer membrane"/>
    <property type="evidence" value="ECO:0007669"/>
    <property type="project" value="UniProtKB-SubCell"/>
</dbReference>
<dbReference type="SUPFAM" id="SSF48452">
    <property type="entry name" value="TPR-like"/>
    <property type="match status" value="1"/>
</dbReference>
<dbReference type="InterPro" id="IPR011990">
    <property type="entry name" value="TPR-like_helical_dom_sf"/>
</dbReference>
<gene>
    <name evidence="8" type="ORF">SAMN04488132_104344</name>
</gene>
<evidence type="ECO:0000256" key="4">
    <source>
        <dbReference type="ARBA" id="ARBA00023136"/>
    </source>
</evidence>
<accession>A0A1T4NP93</accession>
<feature type="domain" description="SusD-like N-terminal" evidence="7">
    <location>
        <begin position="38"/>
        <end position="239"/>
    </location>
</feature>
<sequence length="485" mass="52456">MRHKLKYIAVLGFGAVLYSSCKRELLEPQLQTSVSDASAFDTPTRISNLVLSLYSSLKSGSFYGGRGVVYGDIRGEDFINETSNLVTASDVWNLNLANSATSVKSYWSAGYNAINNCNIFLDGMAAKGSAVVGATLANNYIAEARLIRALSYYSLLQVFARPYADGAGAKPGLPLRLKGIVGPGFSDLERSTVAEVYTQILSDLDFAETNLPVTNSSAYNNVTRAHRNTAIALKTRVYLSMQKYDKVITEANKIVTTTPPFTATSGVAHALQADITNVFKTPYTTTESIMSMPMTTTSGDFPGTQNSLCSYFYMAGSTPGATEFSLNPNGILANAGWTATDKRKSLIFTNTAGKKFVSKYTTGSPYTDYVPVIRYAEVLLNLAEAKVRNSNTVDAQSLLLLNAVRGRSDASTVLAPATVPALLDAILTERRIEFFGEGLRNIDLMRLMQTIPSKGSAPTKAPSDAGYIWPISSDELSLNRLMKDN</sequence>
<dbReference type="RefSeq" id="WP_078831303.1">
    <property type="nucleotide sequence ID" value="NZ_FUWH01000004.1"/>
</dbReference>
<evidence type="ECO:0000259" key="7">
    <source>
        <dbReference type="Pfam" id="PF14322"/>
    </source>
</evidence>
<keyword evidence="3" id="KW-0732">Signal</keyword>
<dbReference type="STRING" id="413434.SAMN04488132_104344"/>
<dbReference type="InterPro" id="IPR012944">
    <property type="entry name" value="SusD_RagB_dom"/>
</dbReference>
<protein>
    <submittedName>
        <fullName evidence="8">SusD family protein</fullName>
    </submittedName>
</protein>
<evidence type="ECO:0000256" key="2">
    <source>
        <dbReference type="ARBA" id="ARBA00006275"/>
    </source>
</evidence>
<comment type="subcellular location">
    <subcellularLocation>
        <location evidence="1">Cell outer membrane</location>
    </subcellularLocation>
</comment>
<dbReference type="Gene3D" id="1.25.40.390">
    <property type="match status" value="1"/>
</dbReference>
<evidence type="ECO:0000256" key="3">
    <source>
        <dbReference type="ARBA" id="ARBA00022729"/>
    </source>
</evidence>
<name>A0A1T4NP93_9BACT</name>
<keyword evidence="5" id="KW-0998">Cell outer membrane</keyword>
<reference evidence="8 9" key="1">
    <citation type="submission" date="2017-02" db="EMBL/GenBank/DDBJ databases">
        <authorList>
            <person name="Peterson S.W."/>
        </authorList>
    </citation>
    <scope>NUCLEOTIDE SEQUENCE [LARGE SCALE GENOMIC DNA]</scope>
    <source>
        <strain evidence="8 9">DSM 22335</strain>
    </source>
</reference>
<evidence type="ECO:0000313" key="8">
    <source>
        <dbReference type="EMBL" id="SJZ81033.1"/>
    </source>
</evidence>
<proteinExistence type="inferred from homology"/>